<organism evidence="5 6">
    <name type="scientific">Tubulinosema ratisbonensis</name>
    <dbReference type="NCBI Taxonomy" id="291195"/>
    <lineage>
        <taxon>Eukaryota</taxon>
        <taxon>Fungi</taxon>
        <taxon>Fungi incertae sedis</taxon>
        <taxon>Microsporidia</taxon>
        <taxon>Tubulinosematoidea</taxon>
        <taxon>Tubulinosematidae</taxon>
        <taxon>Tubulinosema</taxon>
    </lineage>
</organism>
<dbReference type="PANTHER" id="PTHR46237">
    <property type="entry name" value="CYTOCHROME B5 REDUCTASE 4 FAMILY MEMBER"/>
    <property type="match status" value="1"/>
</dbReference>
<accession>A0A437AHE0</accession>
<dbReference type="AlphaFoldDB" id="A0A437AHE0"/>
<dbReference type="SUPFAM" id="SSF55856">
    <property type="entry name" value="Cytochrome b5-like heme/steroid binding domain"/>
    <property type="match status" value="1"/>
</dbReference>
<gene>
    <name evidence="5" type="ORF">TUBRATIS_29820</name>
</gene>
<evidence type="ECO:0000256" key="3">
    <source>
        <dbReference type="ARBA" id="ARBA00023004"/>
    </source>
</evidence>
<dbReference type="Pfam" id="PF00173">
    <property type="entry name" value="Cyt-b5"/>
    <property type="match status" value="1"/>
</dbReference>
<dbReference type="GO" id="GO:0005737">
    <property type="term" value="C:cytoplasm"/>
    <property type="evidence" value="ECO:0007669"/>
    <property type="project" value="TreeGrafter"/>
</dbReference>
<dbReference type="Proteomes" id="UP000282876">
    <property type="component" value="Unassembled WGS sequence"/>
</dbReference>
<dbReference type="PROSITE" id="PS50255">
    <property type="entry name" value="CYTOCHROME_B5_2"/>
    <property type="match status" value="1"/>
</dbReference>
<dbReference type="GO" id="GO:0020037">
    <property type="term" value="F:heme binding"/>
    <property type="evidence" value="ECO:0007669"/>
    <property type="project" value="TreeGrafter"/>
</dbReference>
<dbReference type="Gene3D" id="3.10.120.10">
    <property type="entry name" value="Cytochrome b5-like heme/steroid binding domain"/>
    <property type="match status" value="1"/>
</dbReference>
<evidence type="ECO:0000256" key="1">
    <source>
        <dbReference type="ARBA" id="ARBA00022617"/>
    </source>
</evidence>
<name>A0A437AHE0_9MICR</name>
<dbReference type="InterPro" id="IPR051872">
    <property type="entry name" value="Cytochrome_b5/Flavoprotein_Rdt"/>
</dbReference>
<reference evidence="5 6" key="1">
    <citation type="submission" date="2018-10" db="EMBL/GenBank/DDBJ databases">
        <title>Draft genome sequence of the microsporidian Tubulinosema ratisbonensis.</title>
        <authorList>
            <person name="Polonais V."/>
            <person name="Peyretaillade E."/>
            <person name="Niehus S."/>
            <person name="Wawrzyniak I."/>
            <person name="Franchet A."/>
            <person name="Gaspin C."/>
            <person name="Reichstadt M."/>
            <person name="Belser C."/>
            <person name="Labadie K."/>
            <person name="Delbac F."/>
            <person name="Ferrandon D."/>
        </authorList>
    </citation>
    <scope>NUCLEOTIDE SEQUENCE [LARGE SCALE GENOMIC DNA]</scope>
    <source>
        <strain evidence="5 6">Franzen</strain>
    </source>
</reference>
<evidence type="ECO:0000313" key="6">
    <source>
        <dbReference type="Proteomes" id="UP000282876"/>
    </source>
</evidence>
<keyword evidence="1" id="KW-0349">Heme</keyword>
<keyword evidence="6" id="KW-1185">Reference proteome</keyword>
<dbReference type="InterPro" id="IPR001199">
    <property type="entry name" value="Cyt_B5-like_heme/steroid-bd"/>
</dbReference>
<feature type="domain" description="Cytochrome b5 heme-binding" evidence="4">
    <location>
        <begin position="16"/>
        <end position="92"/>
    </location>
</feature>
<protein>
    <submittedName>
        <fullName evidence="5">Cytochrome B5</fullName>
    </submittedName>
</protein>
<dbReference type="VEuPathDB" id="MicrosporidiaDB:TUBRATIS_29820"/>
<dbReference type="GO" id="GO:0004128">
    <property type="term" value="F:cytochrome-b5 reductase activity, acting on NAD(P)H"/>
    <property type="evidence" value="ECO:0007669"/>
    <property type="project" value="TreeGrafter"/>
</dbReference>
<keyword evidence="2" id="KW-0479">Metal-binding</keyword>
<dbReference type="EMBL" id="RCSS01000834">
    <property type="protein sequence ID" value="RVD90593.1"/>
    <property type="molecule type" value="Genomic_DNA"/>
</dbReference>
<keyword evidence="3" id="KW-0408">Iron</keyword>
<evidence type="ECO:0000259" key="4">
    <source>
        <dbReference type="PROSITE" id="PS50255"/>
    </source>
</evidence>
<dbReference type="PANTHER" id="PTHR46237:SF1">
    <property type="entry name" value="CYTOCHROME B5 REDUCTASE 4"/>
    <property type="match status" value="1"/>
</dbReference>
<dbReference type="SMART" id="SM01117">
    <property type="entry name" value="Cyt-b5"/>
    <property type="match status" value="1"/>
</dbReference>
<dbReference type="InterPro" id="IPR036400">
    <property type="entry name" value="Cyt_B5-like_heme/steroid_sf"/>
</dbReference>
<sequence length="93" mass="11218">MQLFSWLNRPKKERILVSISKSEVLNHNTLEDCWVIIDNLVYDITEFTKYHPGNKNIFKEWAGKDVTQVFYKVHPYVNYKEFLKYEQVGYLVN</sequence>
<evidence type="ECO:0000313" key="5">
    <source>
        <dbReference type="EMBL" id="RVD90593.1"/>
    </source>
</evidence>
<dbReference type="STRING" id="291195.A0A437AHE0"/>
<dbReference type="GO" id="GO:0046872">
    <property type="term" value="F:metal ion binding"/>
    <property type="evidence" value="ECO:0007669"/>
    <property type="project" value="UniProtKB-KW"/>
</dbReference>
<evidence type="ECO:0000256" key="2">
    <source>
        <dbReference type="ARBA" id="ARBA00022723"/>
    </source>
</evidence>
<dbReference type="OrthoDB" id="260519at2759"/>
<comment type="caution">
    <text evidence="5">The sequence shown here is derived from an EMBL/GenBank/DDBJ whole genome shotgun (WGS) entry which is preliminary data.</text>
</comment>
<proteinExistence type="predicted"/>